<evidence type="ECO:0000256" key="1">
    <source>
        <dbReference type="SAM" id="MobiDB-lite"/>
    </source>
</evidence>
<feature type="compositionally biased region" description="Polar residues" evidence="1">
    <location>
        <begin position="154"/>
        <end position="172"/>
    </location>
</feature>
<feature type="region of interest" description="Disordered" evidence="1">
    <location>
        <begin position="431"/>
        <end position="454"/>
    </location>
</feature>
<keyword evidence="2" id="KW-0472">Membrane</keyword>
<feature type="transmembrane region" description="Helical" evidence="2">
    <location>
        <begin position="12"/>
        <end position="33"/>
    </location>
</feature>
<evidence type="ECO:0000313" key="4">
    <source>
        <dbReference type="Proteomes" id="UP001266305"/>
    </source>
</evidence>
<dbReference type="Proteomes" id="UP001266305">
    <property type="component" value="Unassembled WGS sequence"/>
</dbReference>
<keyword evidence="2" id="KW-1133">Transmembrane helix</keyword>
<organism evidence="3 4">
    <name type="scientific">Saguinus oedipus</name>
    <name type="common">Cotton-top tamarin</name>
    <name type="synonym">Oedipomidas oedipus</name>
    <dbReference type="NCBI Taxonomy" id="9490"/>
    <lineage>
        <taxon>Eukaryota</taxon>
        <taxon>Metazoa</taxon>
        <taxon>Chordata</taxon>
        <taxon>Craniata</taxon>
        <taxon>Vertebrata</taxon>
        <taxon>Euteleostomi</taxon>
        <taxon>Mammalia</taxon>
        <taxon>Eutheria</taxon>
        <taxon>Euarchontoglires</taxon>
        <taxon>Primates</taxon>
        <taxon>Haplorrhini</taxon>
        <taxon>Platyrrhini</taxon>
        <taxon>Cebidae</taxon>
        <taxon>Callitrichinae</taxon>
        <taxon>Saguinus</taxon>
    </lineage>
</organism>
<keyword evidence="2" id="KW-0812">Transmembrane</keyword>
<accession>A0ABQ9VK25</accession>
<gene>
    <name evidence="3" type="primary">GALNT5</name>
    <name evidence="3" type="ORF">P7K49_014088</name>
</gene>
<dbReference type="EMBL" id="JASSZA010000006">
    <property type="protein sequence ID" value="KAK2108923.1"/>
    <property type="molecule type" value="Genomic_DNA"/>
</dbReference>
<reference evidence="3 4" key="1">
    <citation type="submission" date="2023-05" db="EMBL/GenBank/DDBJ databases">
        <title>B98-5 Cell Line De Novo Hybrid Assembly: An Optical Mapping Approach.</title>
        <authorList>
            <person name="Kananen K."/>
            <person name="Auerbach J.A."/>
            <person name="Kautto E."/>
            <person name="Blachly J.S."/>
        </authorList>
    </citation>
    <scope>NUCLEOTIDE SEQUENCE [LARGE SCALE GENOMIC DNA]</scope>
    <source>
        <strain evidence="3">B95-8</strain>
        <tissue evidence="3">Cell line</tissue>
    </source>
</reference>
<dbReference type="InterPro" id="IPR029044">
    <property type="entry name" value="Nucleotide-diphossugar_trans"/>
</dbReference>
<evidence type="ECO:0000313" key="3">
    <source>
        <dbReference type="EMBL" id="KAK2108923.1"/>
    </source>
</evidence>
<comment type="caution">
    <text evidence="3">The sequence shown here is derived from an EMBL/GenBank/DDBJ whole genome shotgun (WGS) entry which is preliminary data.</text>
</comment>
<feature type="region of interest" description="Disordered" evidence="1">
    <location>
        <begin position="129"/>
        <end position="172"/>
    </location>
</feature>
<sequence length="485" mass="53980">MNRIRKFFRGSGRVLAFIFIASVIWLLFDMAALRLSFSEINTRVIKEDIVRREQLGFRVQPDQVKVFYSSIKEMKPPLRGHGKGAWGKENFRKTEGSVLKVEVDLDQTQRERKTQNALGRGKVVPLWHPAHLQTLPMTPNKQKTEGRGIKPEASSHQATPKQTTAQGASKTSLLAAKGTPLVTTSVHMGPLTLKQEALKSHSPSSDTSKLAAERDLNVTIRLSTDRPKQRSQAVAKERTHPASTLVLKSGEATALNKTETQSKEVNANKHKVNKSLPFSKFIVNSNRLRKQSINETPLGSLSKNDRAGGAHGKKLNFSESHIVIITKEEKQKTEPKEVSNPKTKIMFPNVLGKSQGKHISRNRSEMSFSSLAPHRLPLSQTNHTLAGGLEPAKINVTAKAPPREHNQSYIKALLPEDHGMHQVLRIDVTLSPRDPKAPGQFGRPVVVPHGKEKEAERRWKEGNFNVYLSDLIPVDRAIEDTRPAG</sequence>
<keyword evidence="4" id="KW-1185">Reference proteome</keyword>
<evidence type="ECO:0000256" key="2">
    <source>
        <dbReference type="SAM" id="Phobius"/>
    </source>
</evidence>
<proteinExistence type="predicted"/>
<name>A0ABQ9VK25_SAGOE</name>
<protein>
    <submittedName>
        <fullName evidence="3">Polypeptide N-acetylgalactosaminyltransferase 5</fullName>
    </submittedName>
</protein>
<dbReference type="Gene3D" id="3.90.550.10">
    <property type="entry name" value="Spore Coat Polysaccharide Biosynthesis Protein SpsA, Chain A"/>
    <property type="match status" value="1"/>
</dbReference>